<dbReference type="Gene3D" id="3.40.33.10">
    <property type="entry name" value="CAP"/>
    <property type="match status" value="1"/>
</dbReference>
<sequence>MDQEQKDIQDKGEDWRRVAEGEVWKDRQEWKRIYQTTRRGYIRDNVETEKSPRYFVAGSSNNCNKPVLYFILHLQEGVATACNTPFSRGFNQTEKNAIVDEHNRLRNIVALGKESRGNPGPQPSAANMRKIVMYFRILGKF</sequence>
<organism evidence="1">
    <name type="scientific">Timema cristinae</name>
    <name type="common">Walking stick</name>
    <dbReference type="NCBI Taxonomy" id="61476"/>
    <lineage>
        <taxon>Eukaryota</taxon>
        <taxon>Metazoa</taxon>
        <taxon>Ecdysozoa</taxon>
        <taxon>Arthropoda</taxon>
        <taxon>Hexapoda</taxon>
        <taxon>Insecta</taxon>
        <taxon>Pterygota</taxon>
        <taxon>Neoptera</taxon>
        <taxon>Polyneoptera</taxon>
        <taxon>Phasmatodea</taxon>
        <taxon>Timematodea</taxon>
        <taxon>Timematoidea</taxon>
        <taxon>Timematidae</taxon>
        <taxon>Timema</taxon>
    </lineage>
</organism>
<gene>
    <name evidence="1" type="ORF">TCEB3V08_LOCUS4474</name>
</gene>
<protein>
    <recommendedName>
        <fullName evidence="2">SCP domain-containing protein</fullName>
    </recommendedName>
</protein>
<evidence type="ECO:0008006" key="2">
    <source>
        <dbReference type="Google" id="ProtNLM"/>
    </source>
</evidence>
<evidence type="ECO:0000313" key="1">
    <source>
        <dbReference type="EMBL" id="CAD7398384.1"/>
    </source>
</evidence>
<accession>A0A7R9CKS6</accession>
<dbReference type="InterPro" id="IPR035940">
    <property type="entry name" value="CAP_sf"/>
</dbReference>
<reference evidence="1" key="1">
    <citation type="submission" date="2020-11" db="EMBL/GenBank/DDBJ databases">
        <authorList>
            <person name="Tran Van P."/>
        </authorList>
    </citation>
    <scope>NUCLEOTIDE SEQUENCE</scope>
</reference>
<proteinExistence type="predicted"/>
<dbReference type="EMBL" id="OC317674">
    <property type="protein sequence ID" value="CAD7398384.1"/>
    <property type="molecule type" value="Genomic_DNA"/>
</dbReference>
<name>A0A7R9CKS6_TIMCR</name>
<dbReference type="AlphaFoldDB" id="A0A7R9CKS6"/>
<dbReference type="SUPFAM" id="SSF55797">
    <property type="entry name" value="PR-1-like"/>
    <property type="match status" value="1"/>
</dbReference>